<keyword evidence="1" id="KW-0812">Transmembrane</keyword>
<dbReference type="AlphaFoldDB" id="A0A1F6PA63"/>
<proteinExistence type="predicted"/>
<protein>
    <recommendedName>
        <fullName evidence="4">Type II secretion system protein J</fullName>
    </recommendedName>
</protein>
<organism evidence="2 3">
    <name type="scientific">Candidatus Magasanikbacteria bacterium RIFOXYD1_FULL_40_23</name>
    <dbReference type="NCBI Taxonomy" id="1798705"/>
    <lineage>
        <taxon>Bacteria</taxon>
        <taxon>Candidatus Magasanikiibacteriota</taxon>
    </lineage>
</organism>
<evidence type="ECO:0008006" key="4">
    <source>
        <dbReference type="Google" id="ProtNLM"/>
    </source>
</evidence>
<evidence type="ECO:0000313" key="3">
    <source>
        <dbReference type="Proteomes" id="UP000176634"/>
    </source>
</evidence>
<evidence type="ECO:0000256" key="1">
    <source>
        <dbReference type="SAM" id="Phobius"/>
    </source>
</evidence>
<comment type="caution">
    <text evidence="2">The sequence shown here is derived from an EMBL/GenBank/DDBJ whole genome shotgun (WGS) entry which is preliminary data.</text>
</comment>
<dbReference type="STRING" id="1798705.A2563_04690"/>
<dbReference type="Proteomes" id="UP000176634">
    <property type="component" value="Unassembled WGS sequence"/>
</dbReference>
<sequence>MHIFFQDLKIDRRGITLVEVLVTIGIFSFLVVGITSLFLTSWKYNRIVWEQLKTQNEGRKVTRDFVNELRITSLSSVGAYPIESASSTEIVFYGNIDSDTYKERIRYFLSGRTLKRGVIEPSGSPLTYDSANEVIVELAHDLITSTPPFSYYDSDYSGSEAPLSSPVDVTQIRVVGISLTLEEDPNASPVPFYIESKVMVRNLKDN</sequence>
<reference evidence="2 3" key="1">
    <citation type="journal article" date="2016" name="Nat. Commun.">
        <title>Thousands of microbial genomes shed light on interconnected biogeochemical processes in an aquifer system.</title>
        <authorList>
            <person name="Anantharaman K."/>
            <person name="Brown C.T."/>
            <person name="Hug L.A."/>
            <person name="Sharon I."/>
            <person name="Castelle C.J."/>
            <person name="Probst A.J."/>
            <person name="Thomas B.C."/>
            <person name="Singh A."/>
            <person name="Wilkins M.J."/>
            <person name="Karaoz U."/>
            <person name="Brodie E.L."/>
            <person name="Williams K.H."/>
            <person name="Hubbard S.S."/>
            <person name="Banfield J.F."/>
        </authorList>
    </citation>
    <scope>NUCLEOTIDE SEQUENCE [LARGE SCALE GENOMIC DNA]</scope>
</reference>
<dbReference type="PROSITE" id="PS00409">
    <property type="entry name" value="PROKAR_NTER_METHYL"/>
    <property type="match status" value="1"/>
</dbReference>
<keyword evidence="1" id="KW-0472">Membrane</keyword>
<evidence type="ECO:0000313" key="2">
    <source>
        <dbReference type="EMBL" id="OGH93046.1"/>
    </source>
</evidence>
<name>A0A1F6PA63_9BACT</name>
<gene>
    <name evidence="2" type="ORF">A2563_04690</name>
</gene>
<dbReference type="InterPro" id="IPR012902">
    <property type="entry name" value="N_methyl_site"/>
</dbReference>
<keyword evidence="1" id="KW-1133">Transmembrane helix</keyword>
<dbReference type="Pfam" id="PF07963">
    <property type="entry name" value="N_methyl"/>
    <property type="match status" value="1"/>
</dbReference>
<dbReference type="EMBL" id="MFRA01000003">
    <property type="protein sequence ID" value="OGH93046.1"/>
    <property type="molecule type" value="Genomic_DNA"/>
</dbReference>
<accession>A0A1F6PA63</accession>
<feature type="transmembrane region" description="Helical" evidence="1">
    <location>
        <begin position="20"/>
        <end position="39"/>
    </location>
</feature>